<dbReference type="Proteomes" id="UP000198310">
    <property type="component" value="Unassembled WGS sequence"/>
</dbReference>
<dbReference type="InterPro" id="IPR000326">
    <property type="entry name" value="PAP2/HPO"/>
</dbReference>
<keyword evidence="1" id="KW-0732">Signal</keyword>
<dbReference type="SMART" id="SM00014">
    <property type="entry name" value="acidPPc"/>
    <property type="match status" value="1"/>
</dbReference>
<evidence type="ECO:0000313" key="3">
    <source>
        <dbReference type="EMBL" id="SNR90072.1"/>
    </source>
</evidence>
<name>A0A239A3R1_9BACT</name>
<dbReference type="CDD" id="cd03394">
    <property type="entry name" value="PAP2_like_5"/>
    <property type="match status" value="1"/>
</dbReference>
<feature type="domain" description="Phosphatidic acid phosphatase type 2/haloperoxidase" evidence="2">
    <location>
        <begin position="122"/>
        <end position="223"/>
    </location>
</feature>
<evidence type="ECO:0000256" key="1">
    <source>
        <dbReference type="SAM" id="SignalP"/>
    </source>
</evidence>
<dbReference type="EMBL" id="FZNS01000010">
    <property type="protein sequence ID" value="SNR90072.1"/>
    <property type="molecule type" value="Genomic_DNA"/>
</dbReference>
<reference evidence="4" key="1">
    <citation type="submission" date="2017-06" db="EMBL/GenBank/DDBJ databases">
        <authorList>
            <person name="Varghese N."/>
            <person name="Submissions S."/>
        </authorList>
    </citation>
    <scope>NUCLEOTIDE SEQUENCE [LARGE SCALE GENOMIC DNA]</scope>
    <source>
        <strain evidence="4">DSM 28041</strain>
    </source>
</reference>
<proteinExistence type="predicted"/>
<evidence type="ECO:0000259" key="2">
    <source>
        <dbReference type="SMART" id="SM00014"/>
    </source>
</evidence>
<feature type="chain" id="PRO_5012873224" evidence="1">
    <location>
        <begin position="22"/>
        <end position="260"/>
    </location>
</feature>
<accession>A0A239A3R1</accession>
<sequence>MPRSVLLLWLCWLLPLFPSRAQTAPAVSVPPSLRDSTTRPPLWQGPVARALLVPTLLLTAGALTTHRVEALESDEELREEIREHMGRPTTTLDNQLRYLPGAVTLGLGLAGVPGRHKPVDQLLLAALAFTLNDAVTSNLKKLTQVQRPDGSDFHSFPSQHTSLAFASATFLHKEYGGRSVWYSVGGYSVAAATGGIRMAKDVHWFSDVLAGAGVGILSTQAAYWLYPLVTKPLRKVLGNRALVVPSYQQGAIGATAVMAW</sequence>
<organism evidence="3 4">
    <name type="scientific">Hymenobacter mucosus</name>
    <dbReference type="NCBI Taxonomy" id="1411120"/>
    <lineage>
        <taxon>Bacteria</taxon>
        <taxon>Pseudomonadati</taxon>
        <taxon>Bacteroidota</taxon>
        <taxon>Cytophagia</taxon>
        <taxon>Cytophagales</taxon>
        <taxon>Hymenobacteraceae</taxon>
        <taxon>Hymenobacter</taxon>
    </lineage>
</organism>
<dbReference type="SUPFAM" id="SSF48317">
    <property type="entry name" value="Acid phosphatase/Vanadium-dependent haloperoxidase"/>
    <property type="match status" value="1"/>
</dbReference>
<gene>
    <name evidence="3" type="ORF">SAMN06269173_110167</name>
</gene>
<dbReference type="InterPro" id="IPR036938">
    <property type="entry name" value="PAP2/HPO_sf"/>
</dbReference>
<feature type="signal peptide" evidence="1">
    <location>
        <begin position="1"/>
        <end position="21"/>
    </location>
</feature>
<dbReference type="Pfam" id="PF01569">
    <property type="entry name" value="PAP2"/>
    <property type="match status" value="1"/>
</dbReference>
<keyword evidence="4" id="KW-1185">Reference proteome</keyword>
<evidence type="ECO:0000313" key="4">
    <source>
        <dbReference type="Proteomes" id="UP000198310"/>
    </source>
</evidence>
<protein>
    <submittedName>
        <fullName evidence="3">Membrane-associated phospholipid phosphatase</fullName>
    </submittedName>
</protein>
<dbReference type="RefSeq" id="WP_143437208.1">
    <property type="nucleotide sequence ID" value="NZ_FZNS01000010.1"/>
</dbReference>
<dbReference type="AlphaFoldDB" id="A0A239A3R1"/>
<dbReference type="Gene3D" id="1.20.144.10">
    <property type="entry name" value="Phosphatidic acid phosphatase type 2/haloperoxidase"/>
    <property type="match status" value="1"/>
</dbReference>